<organism evidence="1 2">
    <name type="scientific">Hypoxylon rubiginosum</name>
    <dbReference type="NCBI Taxonomy" id="110542"/>
    <lineage>
        <taxon>Eukaryota</taxon>
        <taxon>Fungi</taxon>
        <taxon>Dikarya</taxon>
        <taxon>Ascomycota</taxon>
        <taxon>Pezizomycotina</taxon>
        <taxon>Sordariomycetes</taxon>
        <taxon>Xylariomycetidae</taxon>
        <taxon>Xylariales</taxon>
        <taxon>Hypoxylaceae</taxon>
        <taxon>Hypoxylon</taxon>
    </lineage>
</organism>
<dbReference type="EMBL" id="MU394409">
    <property type="protein sequence ID" value="KAI6081074.1"/>
    <property type="molecule type" value="Genomic_DNA"/>
</dbReference>
<dbReference type="Proteomes" id="UP001497680">
    <property type="component" value="Unassembled WGS sequence"/>
</dbReference>
<evidence type="ECO:0000313" key="2">
    <source>
        <dbReference type="Proteomes" id="UP001497680"/>
    </source>
</evidence>
<accession>A0ACC0CL13</accession>
<reference evidence="1 2" key="1">
    <citation type="journal article" date="2022" name="New Phytol.">
        <title>Ecological generalism drives hyperdiversity of secondary metabolite gene clusters in xylarialean endophytes.</title>
        <authorList>
            <person name="Franco M.E.E."/>
            <person name="Wisecaver J.H."/>
            <person name="Arnold A.E."/>
            <person name="Ju Y.M."/>
            <person name="Slot J.C."/>
            <person name="Ahrendt S."/>
            <person name="Moore L.P."/>
            <person name="Eastman K.E."/>
            <person name="Scott K."/>
            <person name="Konkel Z."/>
            <person name="Mondo S.J."/>
            <person name="Kuo A."/>
            <person name="Hayes R.D."/>
            <person name="Haridas S."/>
            <person name="Andreopoulos B."/>
            <person name="Riley R."/>
            <person name="LaButti K."/>
            <person name="Pangilinan J."/>
            <person name="Lipzen A."/>
            <person name="Amirebrahimi M."/>
            <person name="Yan J."/>
            <person name="Adam C."/>
            <person name="Keymanesh K."/>
            <person name="Ng V."/>
            <person name="Louie K."/>
            <person name="Northen T."/>
            <person name="Drula E."/>
            <person name="Henrissat B."/>
            <person name="Hsieh H.M."/>
            <person name="Youens-Clark K."/>
            <person name="Lutzoni F."/>
            <person name="Miadlikowska J."/>
            <person name="Eastwood D.C."/>
            <person name="Hamelin R.C."/>
            <person name="Grigoriev I.V."/>
            <person name="U'Ren J.M."/>
        </authorList>
    </citation>
    <scope>NUCLEOTIDE SEQUENCE [LARGE SCALE GENOMIC DNA]</scope>
    <source>
        <strain evidence="1 2">ER1909</strain>
    </source>
</reference>
<comment type="caution">
    <text evidence="1">The sequence shown here is derived from an EMBL/GenBank/DDBJ whole genome shotgun (WGS) entry which is preliminary data.</text>
</comment>
<evidence type="ECO:0000313" key="1">
    <source>
        <dbReference type="EMBL" id="KAI6081074.1"/>
    </source>
</evidence>
<protein>
    <submittedName>
        <fullName evidence="1">Uncharacterized protein</fullName>
    </submittedName>
</protein>
<proteinExistence type="predicted"/>
<sequence length="856" mass="96243">MEDHIAYSQQLIRFAICAIQNIQALLETLLNQPYDRRRQFYSTLHALLFVIWEDLKIPRYPLVNNRRADIFDLLTNLETLCQWPRVKSKPSNVQERRVHLNQHFPRLASLNVNSASARGCIQRLSSAKRNDSSGGSISDPIRLLNRLKAFPLLATETQASSEALPRISSTTYAALEDHNRVISSLHNVLYSRCSCEGTRLGVTLRLMVEKAQSADSPTTFSGLFVVHPHTQVSDLPCEWQFVNMTVYPWPSRALNNHTEISSQSFCQAVCSKKRPPLNLFVSEDFLSLDEGGDRTEDHHSWITTQPIVTLTDLLKSPTTLPRRHRYILISLITKAVWQFYGTGWLTAPWTTANVQFIVERRKGVVGIYPNEPFISAPLFNDEQAASGSKKLWEIKALGVMLLEIEMGILIDEEMRKLPDYKDLIVSDEYFQAAYTAAVILEDQDKVVDIPDILKTVIRDCLKPDQLRHYQTEPVALRDAMKRIIVRPILELVELLYQNHDAAPPIHLEKEQRVGGRAIRTRITPVQDIDSRTPVLTTSSSLERPSSDSWFNELDKLNQVLSGSRNQKGSSYEPVRVVVLDTGIRATSLYSRALRGYRDFVSDQEEKTDLTGHGTDAVALIYKVCSSAHVYMGRIWENSKENQNTKDLMQKAIEWAHKDCHANIISIASGFEDDHGGIRTAIRVAAAEGVLIFCAASNYGNMKRVFFPARMRNQVFGIFTTDARAKVASASLSINPPPRQIGNNFAILGEDITLEPGQPSLTGTSYATSIAAGLAARMLDFSRQSGPSGTIRQLETLNLFEGMAAVFSKLAIDNNPGQYHCVRPWAFLDNAGPDETKEEKRRRICEMISMALEGANQ</sequence>
<gene>
    <name evidence="1" type="ORF">F4821DRAFT_250149</name>
</gene>
<keyword evidence="2" id="KW-1185">Reference proteome</keyword>
<name>A0ACC0CL13_9PEZI</name>